<dbReference type="OrthoDB" id="10057496at2759"/>
<gene>
    <name evidence="5" type="ORF">BP5796_06236</name>
</gene>
<accession>A0A3D8RX22</accession>
<dbReference type="InterPro" id="IPR002110">
    <property type="entry name" value="Ankyrin_rpt"/>
</dbReference>
<dbReference type="EMBL" id="PDLN01000008">
    <property type="protein sequence ID" value="RDW78384.1"/>
    <property type="molecule type" value="Genomic_DNA"/>
</dbReference>
<comment type="caution">
    <text evidence="5">The sequence shown here is derived from an EMBL/GenBank/DDBJ whole genome shotgun (WGS) entry which is preliminary data.</text>
</comment>
<dbReference type="Gene3D" id="1.25.40.20">
    <property type="entry name" value="Ankyrin repeat-containing domain"/>
    <property type="match status" value="1"/>
</dbReference>
<evidence type="ECO:0000256" key="3">
    <source>
        <dbReference type="PROSITE-ProRule" id="PRU00023"/>
    </source>
</evidence>
<dbReference type="SMART" id="SM00248">
    <property type="entry name" value="ANK"/>
    <property type="match status" value="3"/>
</dbReference>
<feature type="compositionally biased region" description="Basic and acidic residues" evidence="4">
    <location>
        <begin position="187"/>
        <end position="196"/>
    </location>
</feature>
<evidence type="ECO:0000313" key="6">
    <source>
        <dbReference type="Proteomes" id="UP000256328"/>
    </source>
</evidence>
<proteinExistence type="predicted"/>
<protein>
    <submittedName>
        <fullName evidence="5">Ankyrin-2</fullName>
    </submittedName>
</protein>
<dbReference type="SUPFAM" id="SSF48403">
    <property type="entry name" value="Ankyrin repeat"/>
    <property type="match status" value="1"/>
</dbReference>
<keyword evidence="6" id="KW-1185">Reference proteome</keyword>
<feature type="region of interest" description="Disordered" evidence="4">
    <location>
        <begin position="157"/>
        <end position="206"/>
    </location>
</feature>
<dbReference type="PROSITE" id="PS50297">
    <property type="entry name" value="ANK_REP_REGION"/>
    <property type="match status" value="1"/>
</dbReference>
<dbReference type="Pfam" id="PF12796">
    <property type="entry name" value="Ank_2"/>
    <property type="match status" value="1"/>
</dbReference>
<dbReference type="PROSITE" id="PS50088">
    <property type="entry name" value="ANK_REPEAT"/>
    <property type="match status" value="1"/>
</dbReference>
<name>A0A3D8RX22_9HELO</name>
<feature type="compositionally biased region" description="Acidic residues" evidence="4">
    <location>
        <begin position="170"/>
        <end position="184"/>
    </location>
</feature>
<dbReference type="PANTHER" id="PTHR24173:SF74">
    <property type="entry name" value="ANKYRIN REPEAT DOMAIN-CONTAINING PROTEIN 16"/>
    <property type="match status" value="1"/>
</dbReference>
<feature type="repeat" description="ANK" evidence="3">
    <location>
        <begin position="100"/>
        <end position="132"/>
    </location>
</feature>
<dbReference type="InterPro" id="IPR036770">
    <property type="entry name" value="Ankyrin_rpt-contain_sf"/>
</dbReference>
<evidence type="ECO:0000256" key="2">
    <source>
        <dbReference type="ARBA" id="ARBA00023043"/>
    </source>
</evidence>
<keyword evidence="2 3" id="KW-0040">ANK repeat</keyword>
<evidence type="ECO:0000256" key="4">
    <source>
        <dbReference type="SAM" id="MobiDB-lite"/>
    </source>
</evidence>
<dbReference type="AlphaFoldDB" id="A0A3D8RX22"/>
<dbReference type="Proteomes" id="UP000256328">
    <property type="component" value="Unassembled WGS sequence"/>
</dbReference>
<dbReference type="PANTHER" id="PTHR24173">
    <property type="entry name" value="ANKYRIN REPEAT CONTAINING"/>
    <property type="match status" value="1"/>
</dbReference>
<keyword evidence="1" id="KW-0677">Repeat</keyword>
<reference evidence="5 6" key="1">
    <citation type="journal article" date="2018" name="IMA Fungus">
        <title>IMA Genome-F 9: Draft genome sequence of Annulohypoxylon stygium, Aspergillus mulundensis, Berkeleyomyces basicola (syn. Thielaviopsis basicola), Ceratocystis smalleyi, two Cercospora beticola strains, Coleophoma cylindrospora, Fusarium fracticaudum, Phialophora cf. hyalina, and Morchella septimelata.</title>
        <authorList>
            <person name="Wingfield B.D."/>
            <person name="Bills G.F."/>
            <person name="Dong Y."/>
            <person name="Huang W."/>
            <person name="Nel W.J."/>
            <person name="Swalarsk-Parry B.S."/>
            <person name="Vaghefi N."/>
            <person name="Wilken P.M."/>
            <person name="An Z."/>
            <person name="de Beer Z.W."/>
            <person name="De Vos L."/>
            <person name="Chen L."/>
            <person name="Duong T.A."/>
            <person name="Gao Y."/>
            <person name="Hammerbacher A."/>
            <person name="Kikkert J.R."/>
            <person name="Li Y."/>
            <person name="Li H."/>
            <person name="Li K."/>
            <person name="Li Q."/>
            <person name="Liu X."/>
            <person name="Ma X."/>
            <person name="Naidoo K."/>
            <person name="Pethybridge S.J."/>
            <person name="Sun J."/>
            <person name="Steenkamp E.T."/>
            <person name="van der Nest M.A."/>
            <person name="van Wyk S."/>
            <person name="Wingfield M.J."/>
            <person name="Xiong C."/>
            <person name="Yue Q."/>
            <person name="Zhang X."/>
        </authorList>
    </citation>
    <scope>NUCLEOTIDE SEQUENCE [LARGE SCALE GENOMIC DNA]</scope>
    <source>
        <strain evidence="5 6">BP5796</strain>
    </source>
</reference>
<evidence type="ECO:0000313" key="5">
    <source>
        <dbReference type="EMBL" id="RDW78384.1"/>
    </source>
</evidence>
<evidence type="ECO:0000256" key="1">
    <source>
        <dbReference type="ARBA" id="ARBA00022737"/>
    </source>
</evidence>
<organism evidence="5 6">
    <name type="scientific">Coleophoma crateriformis</name>
    <dbReference type="NCBI Taxonomy" id="565419"/>
    <lineage>
        <taxon>Eukaryota</taxon>
        <taxon>Fungi</taxon>
        <taxon>Dikarya</taxon>
        <taxon>Ascomycota</taxon>
        <taxon>Pezizomycotina</taxon>
        <taxon>Leotiomycetes</taxon>
        <taxon>Helotiales</taxon>
        <taxon>Dermateaceae</taxon>
        <taxon>Coleophoma</taxon>
    </lineage>
</organism>
<sequence length="206" mass="22046">MPLSLTEDEVDDLLYLARTGDVDEFQTMKKEVFEKEGLKDEGGVAELLTAARDPESGNGVLHMAAANGYDALLNILLKALSHPTPQNPTMLSILNAQNKAGNTPLHWAALNGHLECVKVLLEAGGDPTITNQRGHDAVYEAELNDKKEVVEWVLKEGGEGLEEGVGGDAGEGDGEGEEETEVIDVPEGAKLEDSLKDMNLSGVKEN</sequence>